<accession>A0ABV4XC26</accession>
<protein>
    <submittedName>
        <fullName evidence="1">Uncharacterized protein</fullName>
    </submittedName>
</protein>
<reference evidence="1 2" key="1">
    <citation type="submission" date="2024-09" db="EMBL/GenBank/DDBJ databases">
        <title>Floridaenema gen nov. (Aerosakkonemataceae, Aerosakkonematales ord. nov., Cyanobacteria) from benthic tropical and subtropical fresh waters, with the description of four new species.</title>
        <authorList>
            <person name="Moretto J.A."/>
            <person name="Berthold D.E."/>
            <person name="Lefler F.W."/>
            <person name="Huang I.-S."/>
            <person name="Laughinghouse H. IV."/>
        </authorList>
    </citation>
    <scope>NUCLEOTIDE SEQUENCE [LARGE SCALE GENOMIC DNA]</scope>
    <source>
        <strain evidence="1 2">BLCC-F46</strain>
    </source>
</reference>
<organism evidence="1 2">
    <name type="scientific">Floridaenema aerugineum BLCC-F46</name>
    <dbReference type="NCBI Taxonomy" id="3153654"/>
    <lineage>
        <taxon>Bacteria</taxon>
        <taxon>Bacillati</taxon>
        <taxon>Cyanobacteriota</taxon>
        <taxon>Cyanophyceae</taxon>
        <taxon>Oscillatoriophycideae</taxon>
        <taxon>Aerosakkonematales</taxon>
        <taxon>Aerosakkonemataceae</taxon>
        <taxon>Floridanema</taxon>
        <taxon>Floridanema aerugineum</taxon>
    </lineage>
</organism>
<keyword evidence="2" id="KW-1185">Reference proteome</keyword>
<evidence type="ECO:0000313" key="1">
    <source>
        <dbReference type="EMBL" id="MFB2879703.1"/>
    </source>
</evidence>
<dbReference type="Proteomes" id="UP001576774">
    <property type="component" value="Unassembled WGS sequence"/>
</dbReference>
<sequence length="317" mass="36261">MLQNLTQSRFLLSDYLEADLYGLNTKFCDNAIALPLSGLDGEFERADILFELACRALVIVNLPPRSKKDLEYWLDVNSVLDAASERGISVTHWFVSNGENQSLERMRESMTKYGNNMTHILLLNAYFCSFPDNYGYRENCWMEEALKLGTLRLVEFPKLYPVDMKRLEKGGMLFSQAIHELEFPVMTRSRYFRFVAAYAKAFYSTGLFGKPPPLPHQVVTYCVELRSLKIHLLKQHSIAHFQNQFSLLTSALPVLLFELVLPMEELALYSKSALRVPPMAVLLSQGMFADRQGSNPSMSPTFLNFPYRAKPSRTPKN</sequence>
<dbReference type="EMBL" id="JBHFNQ010000177">
    <property type="protein sequence ID" value="MFB2879703.1"/>
    <property type="molecule type" value="Genomic_DNA"/>
</dbReference>
<dbReference type="RefSeq" id="WP_413272744.1">
    <property type="nucleotide sequence ID" value="NZ_JBHFNQ010000177.1"/>
</dbReference>
<evidence type="ECO:0000313" key="2">
    <source>
        <dbReference type="Proteomes" id="UP001576774"/>
    </source>
</evidence>
<comment type="caution">
    <text evidence="1">The sequence shown here is derived from an EMBL/GenBank/DDBJ whole genome shotgun (WGS) entry which is preliminary data.</text>
</comment>
<gene>
    <name evidence="1" type="ORF">ACE1CC_22850</name>
</gene>
<proteinExistence type="predicted"/>
<name>A0ABV4XC26_9CYAN</name>